<evidence type="ECO:0000313" key="2">
    <source>
        <dbReference type="Proteomes" id="UP001062846"/>
    </source>
</evidence>
<protein>
    <submittedName>
        <fullName evidence="1">Uncharacterized protein</fullName>
    </submittedName>
</protein>
<reference evidence="1" key="1">
    <citation type="submission" date="2022-02" db="EMBL/GenBank/DDBJ databases">
        <title>Plant Genome Project.</title>
        <authorList>
            <person name="Zhang R.-G."/>
        </authorList>
    </citation>
    <scope>NUCLEOTIDE SEQUENCE</scope>
    <source>
        <strain evidence="1">AT1</strain>
    </source>
</reference>
<evidence type="ECO:0000313" key="1">
    <source>
        <dbReference type="EMBL" id="KAI8523429.1"/>
    </source>
</evidence>
<sequence length="112" mass="13416">MEDRDSRQWESGLKVDLLEFQGGLALEEFLDWVTTIEEILDFKRDPEDRKVALVTTTFRGRVAAWWPKFKLSRSRQSKEKISSWEKLKKKMRVAFLPHNYSHLMYQGLQNLR</sequence>
<comment type="caution">
    <text evidence="1">The sequence shown here is derived from an EMBL/GenBank/DDBJ whole genome shotgun (WGS) entry which is preliminary data.</text>
</comment>
<dbReference type="EMBL" id="CM046400">
    <property type="protein sequence ID" value="KAI8523429.1"/>
    <property type="molecule type" value="Genomic_DNA"/>
</dbReference>
<name>A0ACC0L4W9_RHOML</name>
<accession>A0ACC0L4W9</accession>
<proteinExistence type="predicted"/>
<keyword evidence="2" id="KW-1185">Reference proteome</keyword>
<dbReference type="Proteomes" id="UP001062846">
    <property type="component" value="Chromosome 13"/>
</dbReference>
<organism evidence="1 2">
    <name type="scientific">Rhododendron molle</name>
    <name type="common">Chinese azalea</name>
    <name type="synonym">Azalea mollis</name>
    <dbReference type="NCBI Taxonomy" id="49168"/>
    <lineage>
        <taxon>Eukaryota</taxon>
        <taxon>Viridiplantae</taxon>
        <taxon>Streptophyta</taxon>
        <taxon>Embryophyta</taxon>
        <taxon>Tracheophyta</taxon>
        <taxon>Spermatophyta</taxon>
        <taxon>Magnoliopsida</taxon>
        <taxon>eudicotyledons</taxon>
        <taxon>Gunneridae</taxon>
        <taxon>Pentapetalae</taxon>
        <taxon>asterids</taxon>
        <taxon>Ericales</taxon>
        <taxon>Ericaceae</taxon>
        <taxon>Ericoideae</taxon>
        <taxon>Rhodoreae</taxon>
        <taxon>Rhododendron</taxon>
    </lineage>
</organism>
<gene>
    <name evidence="1" type="ORF">RHMOL_Rhmol13G0072900</name>
</gene>